<reference evidence="3 4" key="1">
    <citation type="submission" date="2020-04" db="EMBL/GenBank/DDBJ databases">
        <title>Perkinsus olseni comparative genomics.</title>
        <authorList>
            <person name="Bogema D.R."/>
        </authorList>
    </citation>
    <scope>NUCLEOTIDE SEQUENCE [LARGE SCALE GENOMIC DNA]</scope>
    <source>
        <strain evidence="3 4">ATCC PRA-207</strain>
    </source>
</reference>
<name>A0A7J6U638_PEROL</name>
<evidence type="ECO:0000259" key="2">
    <source>
        <dbReference type="PROSITE" id="PS50994"/>
    </source>
</evidence>
<dbReference type="GO" id="GO:0015074">
    <property type="term" value="P:DNA integration"/>
    <property type="evidence" value="ECO:0007669"/>
    <property type="project" value="InterPro"/>
</dbReference>
<comment type="caution">
    <text evidence="3">The sequence shown here is derived from an EMBL/GenBank/DDBJ whole genome shotgun (WGS) entry which is preliminary data.</text>
</comment>
<accession>A0A7J6U638</accession>
<dbReference type="SUPFAM" id="SSF53098">
    <property type="entry name" value="Ribonuclease H-like"/>
    <property type="match status" value="1"/>
</dbReference>
<dbReference type="EMBL" id="JABANO010005995">
    <property type="protein sequence ID" value="KAF4752542.1"/>
    <property type="molecule type" value="Genomic_DNA"/>
</dbReference>
<evidence type="ECO:0000313" key="4">
    <source>
        <dbReference type="Proteomes" id="UP000553632"/>
    </source>
</evidence>
<evidence type="ECO:0000256" key="1">
    <source>
        <dbReference type="SAM" id="MobiDB-lite"/>
    </source>
</evidence>
<dbReference type="Proteomes" id="UP000553632">
    <property type="component" value="Unassembled WGS sequence"/>
</dbReference>
<feature type="non-terminal residue" evidence="3">
    <location>
        <position position="231"/>
    </location>
</feature>
<keyword evidence="4" id="KW-1185">Reference proteome</keyword>
<dbReference type="Gene3D" id="3.30.420.10">
    <property type="entry name" value="Ribonuclease H-like superfamily/Ribonuclease H"/>
    <property type="match status" value="1"/>
</dbReference>
<organism evidence="3 4">
    <name type="scientific">Perkinsus olseni</name>
    <name type="common">Perkinsus atlanticus</name>
    <dbReference type="NCBI Taxonomy" id="32597"/>
    <lineage>
        <taxon>Eukaryota</taxon>
        <taxon>Sar</taxon>
        <taxon>Alveolata</taxon>
        <taxon>Perkinsozoa</taxon>
        <taxon>Perkinsea</taxon>
        <taxon>Perkinsida</taxon>
        <taxon>Perkinsidae</taxon>
        <taxon>Perkinsus</taxon>
    </lineage>
</organism>
<sequence length="231" mass="26296">PVKKDMFGFQYVIVVVCHMSRFAVLAPLKRADSQEVITALRVIWNWGRAYQRAMSADGIRLSYMSRYSPWSNGICERIMPSIKNYLKGLSKVEYRRWSTFLSSIARRLNTKPLRDGSDQSPYSIIFGHHYREEEERRFTSGSTTIDLAREKRDDSSTDEVASEEEIKSLQSQRALILQEVLRCRDDRRPNHGSDQVQSRALPSVGSRVIRVGAAAAGDRRVYSVTGTADDG</sequence>
<gene>
    <name evidence="3" type="ORF">FOZ63_015790</name>
</gene>
<feature type="non-terminal residue" evidence="3">
    <location>
        <position position="1"/>
    </location>
</feature>
<feature type="domain" description="Integrase catalytic" evidence="2">
    <location>
        <begin position="31"/>
        <end position="129"/>
    </location>
</feature>
<dbReference type="AlphaFoldDB" id="A0A7J6U638"/>
<proteinExistence type="predicted"/>
<feature type="region of interest" description="Disordered" evidence="1">
    <location>
        <begin position="135"/>
        <end position="165"/>
    </location>
</feature>
<dbReference type="GO" id="GO:0003676">
    <property type="term" value="F:nucleic acid binding"/>
    <property type="evidence" value="ECO:0007669"/>
    <property type="project" value="InterPro"/>
</dbReference>
<dbReference type="InterPro" id="IPR036397">
    <property type="entry name" value="RNaseH_sf"/>
</dbReference>
<protein>
    <recommendedName>
        <fullName evidence="2">Integrase catalytic domain-containing protein</fullName>
    </recommendedName>
</protein>
<dbReference type="PROSITE" id="PS50994">
    <property type="entry name" value="INTEGRASE"/>
    <property type="match status" value="1"/>
</dbReference>
<evidence type="ECO:0000313" key="3">
    <source>
        <dbReference type="EMBL" id="KAF4752542.1"/>
    </source>
</evidence>
<dbReference type="InterPro" id="IPR001584">
    <property type="entry name" value="Integrase_cat-core"/>
</dbReference>
<dbReference type="InterPro" id="IPR012337">
    <property type="entry name" value="RNaseH-like_sf"/>
</dbReference>